<evidence type="ECO:0000313" key="3">
    <source>
        <dbReference type="Proteomes" id="UP000279259"/>
    </source>
</evidence>
<dbReference type="AlphaFoldDB" id="A0A427YHW1"/>
<keyword evidence="3" id="KW-1185">Reference proteome</keyword>
<reference evidence="2 3" key="1">
    <citation type="submission" date="2018-11" db="EMBL/GenBank/DDBJ databases">
        <title>Genome sequence of Saitozyma podzolica DSM 27192.</title>
        <authorList>
            <person name="Aliyu H."/>
            <person name="Gorte O."/>
            <person name="Ochsenreither K."/>
        </authorList>
    </citation>
    <scope>NUCLEOTIDE SEQUENCE [LARGE SCALE GENOMIC DNA]</scope>
    <source>
        <strain evidence="2 3">DSM 27192</strain>
    </source>
</reference>
<protein>
    <submittedName>
        <fullName evidence="2">Uncharacterized protein</fullName>
    </submittedName>
</protein>
<accession>A0A427YHW1</accession>
<evidence type="ECO:0000313" key="2">
    <source>
        <dbReference type="EMBL" id="RSH90665.1"/>
    </source>
</evidence>
<sequence>MVSCSPSPAHVPGRLPFPKRLKTRHEDGSVRNLSASGASEAPGGSVKDKDAEEAARVLLGLRDTRLTPSASVSPPPEKRSNTPNRPLSYTLTTQAPILFDSRPSFLFNRPVAPPLPLPPPGWVRLEPAPLPASSASLAPISRTPRPAPVYASPWVAGHTFNRPTTPPPSPSYAPAQFIYLSRTAPNRPLQSLRPLRALPLRALRSRIPQTTTCGTTPGDQW</sequence>
<feature type="compositionally biased region" description="Low complexity" evidence="1">
    <location>
        <begin position="34"/>
        <end position="45"/>
    </location>
</feature>
<gene>
    <name evidence="2" type="ORF">EHS25_001270</name>
</gene>
<organism evidence="2 3">
    <name type="scientific">Saitozyma podzolica</name>
    <dbReference type="NCBI Taxonomy" id="1890683"/>
    <lineage>
        <taxon>Eukaryota</taxon>
        <taxon>Fungi</taxon>
        <taxon>Dikarya</taxon>
        <taxon>Basidiomycota</taxon>
        <taxon>Agaricomycotina</taxon>
        <taxon>Tremellomycetes</taxon>
        <taxon>Tremellales</taxon>
        <taxon>Trimorphomycetaceae</taxon>
        <taxon>Saitozyma</taxon>
    </lineage>
</organism>
<feature type="compositionally biased region" description="Basic and acidic residues" evidence="1">
    <location>
        <begin position="46"/>
        <end position="55"/>
    </location>
</feature>
<name>A0A427YHW1_9TREE</name>
<comment type="caution">
    <text evidence="2">The sequence shown here is derived from an EMBL/GenBank/DDBJ whole genome shotgun (WGS) entry which is preliminary data.</text>
</comment>
<dbReference type="Proteomes" id="UP000279259">
    <property type="component" value="Unassembled WGS sequence"/>
</dbReference>
<proteinExistence type="predicted"/>
<evidence type="ECO:0000256" key="1">
    <source>
        <dbReference type="SAM" id="MobiDB-lite"/>
    </source>
</evidence>
<dbReference type="EMBL" id="RSCD01000010">
    <property type="protein sequence ID" value="RSH90665.1"/>
    <property type="molecule type" value="Genomic_DNA"/>
</dbReference>
<feature type="region of interest" description="Disordered" evidence="1">
    <location>
        <begin position="1"/>
        <end position="88"/>
    </location>
</feature>